<evidence type="ECO:0000313" key="2">
    <source>
        <dbReference type="Proteomes" id="UP000265882"/>
    </source>
</evidence>
<sequence>MEQMTPQCAECLSKLCVLGPSENGPEFCVMRTTPELFDEARAIVANPDIQKMFRGVARTWKDSKLSKNRIEEIVIYARNMGFKKLGLAFCLGLSGEAEVVSALFKKAGFDVVSGCCMTGGFSSDDVGLPKEDKIYTDGRQPQCNPVGQALMMNKYGTQLNVMLGLCVGDDALFIKHSLAPITILAVKDRIHAHNPLAAIPKYKEELGL</sequence>
<gene>
    <name evidence="1" type="ORF">C4520_12200</name>
</gene>
<dbReference type="InterPro" id="IPR014997">
    <property type="entry name" value="DUF1847"/>
</dbReference>
<name>A0A3A4NFZ4_ABYX5</name>
<proteinExistence type="predicted"/>
<accession>A0A3A4NFZ4</accession>
<evidence type="ECO:0000313" key="1">
    <source>
        <dbReference type="EMBL" id="RJP19843.1"/>
    </source>
</evidence>
<dbReference type="AlphaFoldDB" id="A0A3A4NFZ4"/>
<dbReference type="Pfam" id="PF08901">
    <property type="entry name" value="DUF1847"/>
    <property type="match status" value="1"/>
</dbReference>
<dbReference type="Proteomes" id="UP000265882">
    <property type="component" value="Unassembled WGS sequence"/>
</dbReference>
<organism evidence="1 2">
    <name type="scientific">Abyssobacteria bacterium (strain SURF_5)</name>
    <dbReference type="NCBI Taxonomy" id="2093360"/>
    <lineage>
        <taxon>Bacteria</taxon>
        <taxon>Pseudomonadati</taxon>
        <taxon>Candidatus Hydrogenedentota</taxon>
        <taxon>Candidatus Abyssobacteria</taxon>
    </lineage>
</organism>
<dbReference type="EMBL" id="QZKU01000084">
    <property type="protein sequence ID" value="RJP19843.1"/>
    <property type="molecule type" value="Genomic_DNA"/>
</dbReference>
<protein>
    <submittedName>
        <fullName evidence="1">DUF1847 domain-containing protein</fullName>
    </submittedName>
</protein>
<reference evidence="1 2" key="1">
    <citation type="journal article" date="2017" name="ISME J.">
        <title>Energy and carbon metabolisms in a deep terrestrial subsurface fluid microbial community.</title>
        <authorList>
            <person name="Momper L."/>
            <person name="Jungbluth S.P."/>
            <person name="Lee M.D."/>
            <person name="Amend J.P."/>
        </authorList>
    </citation>
    <scope>NUCLEOTIDE SEQUENCE [LARGE SCALE GENOMIC DNA]</scope>
    <source>
        <strain evidence="1">SURF_5</strain>
    </source>
</reference>
<comment type="caution">
    <text evidence="1">The sequence shown here is derived from an EMBL/GenBank/DDBJ whole genome shotgun (WGS) entry which is preliminary data.</text>
</comment>